<evidence type="ECO:0000256" key="2">
    <source>
        <dbReference type="ARBA" id="ARBA00022679"/>
    </source>
</evidence>
<evidence type="ECO:0000313" key="3">
    <source>
        <dbReference type="EMBL" id="BCX49801.1"/>
    </source>
</evidence>
<keyword evidence="4" id="KW-1185">Reference proteome</keyword>
<dbReference type="Proteomes" id="UP001374893">
    <property type="component" value="Chromosome"/>
</dbReference>
<sequence length="198" mass="21253">MLAALPPGWQGKGVRIIAGTAGRRAIRVPKGETRPSTDFVRQALFSILGPRVEEARCLDLFAGSGALGLEALSRGAASCVFVDESRAAERVLGENLAACRLAGGSVVRADVHRWLRRERGIYDLVFADPPYAKSLIDRDHLGEMFAAGTLPERVVPGGILVVEQPAEADARVPDGFELLEHRCYGGCAILLYAREGDS</sequence>
<dbReference type="NCBIfam" id="TIGR00095">
    <property type="entry name" value="16S rRNA (guanine(966)-N(2))-methyltransferase RsmD"/>
    <property type="match status" value="1"/>
</dbReference>
<dbReference type="PIRSF" id="PIRSF004553">
    <property type="entry name" value="CHP00095"/>
    <property type="match status" value="1"/>
</dbReference>
<dbReference type="SUPFAM" id="SSF53335">
    <property type="entry name" value="S-adenosyl-L-methionine-dependent methyltransferases"/>
    <property type="match status" value="1"/>
</dbReference>
<dbReference type="GO" id="GO:0032259">
    <property type="term" value="P:methylation"/>
    <property type="evidence" value="ECO:0007669"/>
    <property type="project" value="UniProtKB-KW"/>
</dbReference>
<reference evidence="3 4" key="1">
    <citation type="submission" date="2021-06" db="EMBL/GenBank/DDBJ databases">
        <title>Complete genome of Haloferula helveola possessing various polysaccharide degrading enzymes.</title>
        <authorList>
            <person name="Takami H."/>
            <person name="Huang C."/>
            <person name="Hamasaki K."/>
        </authorList>
    </citation>
    <scope>NUCLEOTIDE SEQUENCE [LARGE SCALE GENOMIC DNA]</scope>
    <source>
        <strain evidence="3 4">CN-1</strain>
    </source>
</reference>
<keyword evidence="2" id="KW-0808">Transferase</keyword>
<proteinExistence type="predicted"/>
<dbReference type="EMBL" id="AP024702">
    <property type="protein sequence ID" value="BCX49801.1"/>
    <property type="molecule type" value="Genomic_DNA"/>
</dbReference>
<dbReference type="CDD" id="cd02440">
    <property type="entry name" value="AdoMet_MTases"/>
    <property type="match status" value="1"/>
</dbReference>
<accession>A0ABN6H800</accession>
<evidence type="ECO:0000313" key="4">
    <source>
        <dbReference type="Proteomes" id="UP001374893"/>
    </source>
</evidence>
<name>A0ABN6H800_9BACT</name>
<keyword evidence="1 3" id="KW-0489">Methyltransferase</keyword>
<dbReference type="InterPro" id="IPR004398">
    <property type="entry name" value="RNA_MeTrfase_RsmD"/>
</dbReference>
<dbReference type="Gene3D" id="3.40.50.150">
    <property type="entry name" value="Vaccinia Virus protein VP39"/>
    <property type="match status" value="1"/>
</dbReference>
<dbReference type="PROSITE" id="PS00092">
    <property type="entry name" value="N6_MTASE"/>
    <property type="match status" value="1"/>
</dbReference>
<dbReference type="GO" id="GO:0008168">
    <property type="term" value="F:methyltransferase activity"/>
    <property type="evidence" value="ECO:0007669"/>
    <property type="project" value="UniProtKB-KW"/>
</dbReference>
<gene>
    <name evidence="3" type="ORF">HAHE_37090</name>
</gene>
<dbReference type="PANTHER" id="PTHR43542">
    <property type="entry name" value="METHYLTRANSFERASE"/>
    <property type="match status" value="1"/>
</dbReference>
<dbReference type="InterPro" id="IPR002052">
    <property type="entry name" value="DNA_methylase_N6_adenine_CS"/>
</dbReference>
<evidence type="ECO:0000256" key="1">
    <source>
        <dbReference type="ARBA" id="ARBA00022603"/>
    </source>
</evidence>
<protein>
    <submittedName>
        <fullName evidence="3">Methyltransferase</fullName>
    </submittedName>
</protein>
<dbReference type="RefSeq" id="WP_338686569.1">
    <property type="nucleotide sequence ID" value="NZ_AP024702.1"/>
</dbReference>
<dbReference type="PANTHER" id="PTHR43542:SF1">
    <property type="entry name" value="METHYLTRANSFERASE"/>
    <property type="match status" value="1"/>
</dbReference>
<dbReference type="Pfam" id="PF03602">
    <property type="entry name" value="Cons_hypoth95"/>
    <property type="match status" value="1"/>
</dbReference>
<dbReference type="InterPro" id="IPR029063">
    <property type="entry name" value="SAM-dependent_MTases_sf"/>
</dbReference>
<organism evidence="3 4">
    <name type="scientific">Haloferula helveola</name>
    <dbReference type="NCBI Taxonomy" id="490095"/>
    <lineage>
        <taxon>Bacteria</taxon>
        <taxon>Pseudomonadati</taxon>
        <taxon>Verrucomicrobiota</taxon>
        <taxon>Verrucomicrobiia</taxon>
        <taxon>Verrucomicrobiales</taxon>
        <taxon>Verrucomicrobiaceae</taxon>
        <taxon>Haloferula</taxon>
    </lineage>
</organism>